<dbReference type="AlphaFoldDB" id="A0A6A6VTQ5"/>
<dbReference type="PANTHER" id="PTHR40626:SF30">
    <property type="entry name" value="FINGER DOMAIN PROTEIN, PUTATIVE (AFU_ORTHOLOGUE AFUA_4G13600)-RELATED"/>
    <property type="match status" value="1"/>
</dbReference>
<dbReference type="InterPro" id="IPR036236">
    <property type="entry name" value="Znf_C2H2_sf"/>
</dbReference>
<accession>A0A6A6VTQ5</accession>
<proteinExistence type="predicted"/>
<evidence type="ECO:0000256" key="3">
    <source>
        <dbReference type="ARBA" id="ARBA00022737"/>
    </source>
</evidence>
<evidence type="ECO:0000256" key="1">
    <source>
        <dbReference type="ARBA" id="ARBA00004123"/>
    </source>
</evidence>
<dbReference type="Gene3D" id="3.30.160.60">
    <property type="entry name" value="Classic Zinc Finger"/>
    <property type="match status" value="1"/>
</dbReference>
<dbReference type="OrthoDB" id="10018191at2759"/>
<dbReference type="GO" id="GO:0005634">
    <property type="term" value="C:nucleus"/>
    <property type="evidence" value="ECO:0007669"/>
    <property type="project" value="UniProtKB-SubCell"/>
</dbReference>
<feature type="region of interest" description="Disordered" evidence="8">
    <location>
        <begin position="171"/>
        <end position="197"/>
    </location>
</feature>
<evidence type="ECO:0000256" key="4">
    <source>
        <dbReference type="ARBA" id="ARBA00022771"/>
    </source>
</evidence>
<feature type="compositionally biased region" description="Basic and acidic residues" evidence="8">
    <location>
        <begin position="171"/>
        <end position="182"/>
    </location>
</feature>
<dbReference type="GO" id="GO:0000981">
    <property type="term" value="F:DNA-binding transcription factor activity, RNA polymerase II-specific"/>
    <property type="evidence" value="ECO:0007669"/>
    <property type="project" value="InterPro"/>
</dbReference>
<organism evidence="10 11">
    <name type="scientific">Pseudovirgaria hyperparasitica</name>
    <dbReference type="NCBI Taxonomy" id="470096"/>
    <lineage>
        <taxon>Eukaryota</taxon>
        <taxon>Fungi</taxon>
        <taxon>Dikarya</taxon>
        <taxon>Ascomycota</taxon>
        <taxon>Pezizomycotina</taxon>
        <taxon>Dothideomycetes</taxon>
        <taxon>Dothideomycetes incertae sedis</taxon>
        <taxon>Acrospermales</taxon>
        <taxon>Acrospermaceae</taxon>
        <taxon>Pseudovirgaria</taxon>
    </lineage>
</organism>
<keyword evidence="11" id="KW-1185">Reference proteome</keyword>
<dbReference type="PROSITE" id="PS50157">
    <property type="entry name" value="ZINC_FINGER_C2H2_2"/>
    <property type="match status" value="2"/>
</dbReference>
<comment type="subcellular location">
    <subcellularLocation>
        <location evidence="1">Nucleus</location>
    </subcellularLocation>
</comment>
<gene>
    <name evidence="10" type="ORF">EJ05DRAFT_514992</name>
</gene>
<sequence length="227" mass="25526">MPDQQHSIVNLLAAAHHTRPSTSQTALHISDRSRLSIQPLSAELLSQASHHHHHHHPSSQTLPPLIHSNRRLPSPNPIASTANITSITTTTTMHRSDTPPSMAQDIAYTRTGRISKAKKGLKVHHCKCGRSYTRAEHLRRHQKNHEEEPLRCDFPECGKSFHRPDLLQRHKERHSEMRRDSSTMDSRIPSSAAMHGSSIHSEYPVDTRVMHHSIYPASTASGILDLS</sequence>
<dbReference type="InterPro" id="IPR013087">
    <property type="entry name" value="Znf_C2H2_type"/>
</dbReference>
<keyword evidence="2" id="KW-0479">Metal-binding</keyword>
<keyword evidence="6" id="KW-0539">Nucleus</keyword>
<dbReference type="Proteomes" id="UP000799437">
    <property type="component" value="Unassembled WGS sequence"/>
</dbReference>
<evidence type="ECO:0000256" key="7">
    <source>
        <dbReference type="PROSITE-ProRule" id="PRU00042"/>
    </source>
</evidence>
<evidence type="ECO:0000259" key="9">
    <source>
        <dbReference type="PROSITE" id="PS50157"/>
    </source>
</evidence>
<dbReference type="PROSITE" id="PS00028">
    <property type="entry name" value="ZINC_FINGER_C2H2_1"/>
    <property type="match status" value="1"/>
</dbReference>
<dbReference type="Pfam" id="PF00096">
    <property type="entry name" value="zf-C2H2"/>
    <property type="match status" value="2"/>
</dbReference>
<keyword evidence="4 7" id="KW-0863">Zinc-finger</keyword>
<dbReference type="GO" id="GO:0000978">
    <property type="term" value="F:RNA polymerase II cis-regulatory region sequence-specific DNA binding"/>
    <property type="evidence" value="ECO:0007669"/>
    <property type="project" value="InterPro"/>
</dbReference>
<evidence type="ECO:0000256" key="5">
    <source>
        <dbReference type="ARBA" id="ARBA00022833"/>
    </source>
</evidence>
<dbReference type="PANTHER" id="PTHR40626">
    <property type="entry name" value="MIP31509P"/>
    <property type="match status" value="1"/>
</dbReference>
<evidence type="ECO:0000313" key="11">
    <source>
        <dbReference type="Proteomes" id="UP000799437"/>
    </source>
</evidence>
<evidence type="ECO:0000313" key="10">
    <source>
        <dbReference type="EMBL" id="KAF2753535.1"/>
    </source>
</evidence>
<reference evidence="10" key="1">
    <citation type="journal article" date="2020" name="Stud. Mycol.">
        <title>101 Dothideomycetes genomes: a test case for predicting lifestyles and emergence of pathogens.</title>
        <authorList>
            <person name="Haridas S."/>
            <person name="Albert R."/>
            <person name="Binder M."/>
            <person name="Bloem J."/>
            <person name="Labutti K."/>
            <person name="Salamov A."/>
            <person name="Andreopoulos B."/>
            <person name="Baker S."/>
            <person name="Barry K."/>
            <person name="Bills G."/>
            <person name="Bluhm B."/>
            <person name="Cannon C."/>
            <person name="Castanera R."/>
            <person name="Culley D."/>
            <person name="Daum C."/>
            <person name="Ezra D."/>
            <person name="Gonzalez J."/>
            <person name="Henrissat B."/>
            <person name="Kuo A."/>
            <person name="Liang C."/>
            <person name="Lipzen A."/>
            <person name="Lutzoni F."/>
            <person name="Magnuson J."/>
            <person name="Mondo S."/>
            <person name="Nolan M."/>
            <person name="Ohm R."/>
            <person name="Pangilinan J."/>
            <person name="Park H.-J."/>
            <person name="Ramirez L."/>
            <person name="Alfaro M."/>
            <person name="Sun H."/>
            <person name="Tritt A."/>
            <person name="Yoshinaga Y."/>
            <person name="Zwiers L.-H."/>
            <person name="Turgeon B."/>
            <person name="Goodwin S."/>
            <person name="Spatafora J."/>
            <person name="Crous P."/>
            <person name="Grigoriev I."/>
        </authorList>
    </citation>
    <scope>NUCLEOTIDE SEQUENCE</scope>
    <source>
        <strain evidence="10">CBS 121739</strain>
    </source>
</reference>
<dbReference type="GO" id="GO:0008270">
    <property type="term" value="F:zinc ion binding"/>
    <property type="evidence" value="ECO:0007669"/>
    <property type="project" value="UniProtKB-KW"/>
</dbReference>
<feature type="compositionally biased region" description="Low complexity" evidence="8">
    <location>
        <begin position="78"/>
        <end position="92"/>
    </location>
</feature>
<feature type="region of interest" description="Disordered" evidence="8">
    <location>
        <begin position="46"/>
        <end position="103"/>
    </location>
</feature>
<protein>
    <recommendedName>
        <fullName evidence="9">C2H2-type domain-containing protein</fullName>
    </recommendedName>
</protein>
<evidence type="ECO:0000256" key="8">
    <source>
        <dbReference type="SAM" id="MobiDB-lite"/>
    </source>
</evidence>
<dbReference type="InterPro" id="IPR051059">
    <property type="entry name" value="VerF-like"/>
</dbReference>
<feature type="domain" description="C2H2-type" evidence="9">
    <location>
        <begin position="150"/>
        <end position="179"/>
    </location>
</feature>
<evidence type="ECO:0000256" key="6">
    <source>
        <dbReference type="ARBA" id="ARBA00023242"/>
    </source>
</evidence>
<dbReference type="SMART" id="SM00355">
    <property type="entry name" value="ZnF_C2H2"/>
    <property type="match status" value="2"/>
</dbReference>
<feature type="domain" description="C2H2-type" evidence="9">
    <location>
        <begin position="121"/>
        <end position="150"/>
    </location>
</feature>
<keyword evidence="3" id="KW-0677">Repeat</keyword>
<dbReference type="RefSeq" id="XP_033595986.1">
    <property type="nucleotide sequence ID" value="XM_033748571.1"/>
</dbReference>
<keyword evidence="5" id="KW-0862">Zinc</keyword>
<dbReference type="EMBL" id="ML996584">
    <property type="protein sequence ID" value="KAF2753535.1"/>
    <property type="molecule type" value="Genomic_DNA"/>
</dbReference>
<dbReference type="GeneID" id="54489625"/>
<dbReference type="GO" id="GO:0000785">
    <property type="term" value="C:chromatin"/>
    <property type="evidence" value="ECO:0007669"/>
    <property type="project" value="TreeGrafter"/>
</dbReference>
<evidence type="ECO:0000256" key="2">
    <source>
        <dbReference type="ARBA" id="ARBA00022723"/>
    </source>
</evidence>
<name>A0A6A6VTQ5_9PEZI</name>
<dbReference type="SUPFAM" id="SSF57667">
    <property type="entry name" value="beta-beta-alpha zinc fingers"/>
    <property type="match status" value="1"/>
</dbReference>